<gene>
    <name evidence="9" type="ORF">CASFOL_028845</name>
</gene>
<evidence type="ECO:0000259" key="7">
    <source>
        <dbReference type="Pfam" id="PF08646"/>
    </source>
</evidence>
<evidence type="ECO:0000256" key="3">
    <source>
        <dbReference type="ARBA" id="ARBA00022771"/>
    </source>
</evidence>
<dbReference type="Pfam" id="PF08646">
    <property type="entry name" value="Rep_fac-A_C"/>
    <property type="match status" value="1"/>
</dbReference>
<keyword evidence="4" id="KW-0862">Zinc</keyword>
<name>A0ABD3CFM9_9LAMI</name>
<evidence type="ECO:0000256" key="1">
    <source>
        <dbReference type="ARBA" id="ARBA00005690"/>
    </source>
</evidence>
<sequence length="1124" mass="126614">MTGKKRKLECSSHEVGQSSCSRPSRRVPNSANYVCADILPTPAYSDEGDCDFVCEYCNALFWFAERIMRGPLHARPRYTHCCKGGAVRLPLPLYPPPVIKALFEDSTFMDNIRAYNNMFSMTSFGARIDEGINDGRGPYVFKVSGQVSHWIGSICPPGNEGPRFLQLYIYDTINEVTNRLRFFDNSQSCSLSPAVVTSITDTLKSCNEYVRLFRSAADLCDTSAICDFSVRLYNNVGDRRYEPPAAGTLGGIVFAEDSNASNYDIVVHNKDGPPHRMQGDNNAHDIGKRVFLPSSFTGGPSAAELYTIEFQKRGLPHCHTLLWVTAPYKVREAADVDKYLSAEIHDPSTDPALHKIVTDLMIHGPCGLARPNSPCMRDNSCDQSRFLRSSSAALGLTKTGIYHCGWSMMIKYLFKYISKGADRVRFCIIRSDEASSVDPQNANPVVNEIKNFLDGRYICPHENRNKLDPDGLDLTYVNYSSRYRWYRTDMCWIPKMRLQNPAIGRLAYVHPTSGELFYLRMLLCHQRGCKSFADIRTVSNVIHNTYRSACDALGLLGDDREWLTAFIESSSWATSSELRVLFVHMLLFCEVTQPLYFWENQWRCMGDDIRLRFATEISTPDFFVNDSEIQQSILFELEKMLNSVKPTEKSYDVMVPHGGSHADTEALYPQEYLNQLNFPGIPPHELTLKINAPIILIRNINQTLGLCNGTRIKHTTTTQMACQRIRDITEQQMPLTIEIRVLRKWISKGKKEELCYQFVDIHGDGIEATAEVKHIEYFDSVINLQSCYRVSDYICTSRRTYMATVDHRASLVIGQKAKFHPVTNPNIPTVYFDFATYETIKTRIKDAKLLTAAGREVEITLWQEMRHLIADNVIPGHIVVITSTMVTEHNGLLQLESTYLTTTVINPDLPQTMDHVGRLRALPPMQVTETHDRKVTLLDLKLGKQKDIQGSKNFTCEAIIKEIHGERGWYYVLCSKCNSKLYPQRESGRLNFVCKDDDNITPNFRYSVNATIMDASGSADAIFFNDSMQAITNISCEDIVRKYADTTNPKAVPQLLRSAIGTPKLLHLSLKNDGKIVVSNVSEVASATSTQSTGKVAGTSTFTPTTPLPKSATSKRQLEDSPGP</sequence>
<feature type="region of interest" description="Disordered" evidence="6">
    <location>
        <begin position="1088"/>
        <end position="1124"/>
    </location>
</feature>
<evidence type="ECO:0008006" key="11">
    <source>
        <dbReference type="Google" id="ProtNLM"/>
    </source>
</evidence>
<evidence type="ECO:0000313" key="10">
    <source>
        <dbReference type="Proteomes" id="UP001632038"/>
    </source>
</evidence>
<dbReference type="Gene3D" id="2.40.50.140">
    <property type="entry name" value="Nucleic acid-binding proteins"/>
    <property type="match status" value="3"/>
</dbReference>
<keyword evidence="5" id="KW-0238">DNA-binding</keyword>
<keyword evidence="2" id="KW-0479">Metal-binding</keyword>
<accession>A0ABD3CFM9</accession>
<evidence type="ECO:0000256" key="4">
    <source>
        <dbReference type="ARBA" id="ARBA00022833"/>
    </source>
</evidence>
<dbReference type="InterPro" id="IPR047192">
    <property type="entry name" value="Euk_RPA1_DBD_C"/>
</dbReference>
<dbReference type="InterPro" id="IPR013955">
    <property type="entry name" value="Rep_factor-A_C"/>
</dbReference>
<dbReference type="GO" id="GO:0003677">
    <property type="term" value="F:DNA binding"/>
    <property type="evidence" value="ECO:0007669"/>
    <property type="project" value="UniProtKB-KW"/>
</dbReference>
<dbReference type="PANTHER" id="PTHR10492:SF96">
    <property type="entry name" value="ATP-DEPENDENT DNA HELICASE"/>
    <property type="match status" value="1"/>
</dbReference>
<dbReference type="AlphaFoldDB" id="A0ABD3CFM9"/>
<feature type="domain" description="Replication factor A C-terminal" evidence="7">
    <location>
        <begin position="954"/>
        <end position="1073"/>
    </location>
</feature>
<evidence type="ECO:0000259" key="8">
    <source>
        <dbReference type="Pfam" id="PF21530"/>
    </source>
</evidence>
<dbReference type="InterPro" id="IPR049163">
    <property type="entry name" value="Pif1-like_2B_dom"/>
</dbReference>
<dbReference type="GO" id="GO:0008270">
    <property type="term" value="F:zinc ion binding"/>
    <property type="evidence" value="ECO:0007669"/>
    <property type="project" value="UniProtKB-KW"/>
</dbReference>
<dbReference type="CDD" id="cd04476">
    <property type="entry name" value="RPA1_DBD_C"/>
    <property type="match status" value="1"/>
</dbReference>
<evidence type="ECO:0000256" key="2">
    <source>
        <dbReference type="ARBA" id="ARBA00022723"/>
    </source>
</evidence>
<dbReference type="InterPro" id="IPR012340">
    <property type="entry name" value="NA-bd_OB-fold"/>
</dbReference>
<dbReference type="PANTHER" id="PTHR10492">
    <property type="match status" value="1"/>
</dbReference>
<comment type="caution">
    <text evidence="9">The sequence shown here is derived from an EMBL/GenBank/DDBJ whole genome shotgun (WGS) entry which is preliminary data.</text>
</comment>
<keyword evidence="3" id="KW-0863">Zinc-finger</keyword>
<keyword evidence="10" id="KW-1185">Reference proteome</keyword>
<protein>
    <recommendedName>
        <fullName evidence="11">ATP-dependent DNA helicase</fullName>
    </recommendedName>
</protein>
<evidence type="ECO:0000256" key="6">
    <source>
        <dbReference type="SAM" id="MobiDB-lite"/>
    </source>
</evidence>
<proteinExistence type="inferred from homology"/>
<reference evidence="10" key="1">
    <citation type="journal article" date="2024" name="IScience">
        <title>Strigolactones Initiate the Formation of Haustorium-like Structures in Castilleja.</title>
        <authorList>
            <person name="Buerger M."/>
            <person name="Peterson D."/>
            <person name="Chory J."/>
        </authorList>
    </citation>
    <scope>NUCLEOTIDE SEQUENCE [LARGE SCALE GENOMIC DNA]</scope>
</reference>
<evidence type="ECO:0000256" key="5">
    <source>
        <dbReference type="ARBA" id="ARBA00023125"/>
    </source>
</evidence>
<organism evidence="9 10">
    <name type="scientific">Castilleja foliolosa</name>
    <dbReference type="NCBI Taxonomy" id="1961234"/>
    <lineage>
        <taxon>Eukaryota</taxon>
        <taxon>Viridiplantae</taxon>
        <taxon>Streptophyta</taxon>
        <taxon>Embryophyta</taxon>
        <taxon>Tracheophyta</taxon>
        <taxon>Spermatophyta</taxon>
        <taxon>Magnoliopsida</taxon>
        <taxon>eudicotyledons</taxon>
        <taxon>Gunneridae</taxon>
        <taxon>Pentapetalae</taxon>
        <taxon>asterids</taxon>
        <taxon>lamiids</taxon>
        <taxon>Lamiales</taxon>
        <taxon>Orobanchaceae</taxon>
        <taxon>Pedicularideae</taxon>
        <taxon>Castillejinae</taxon>
        <taxon>Castilleja</taxon>
    </lineage>
</organism>
<comment type="similarity">
    <text evidence="1">Belongs to the replication factor A protein 1 family.</text>
</comment>
<feature type="domain" description="DNA helicase Pif1-like 2B" evidence="8">
    <location>
        <begin position="671"/>
        <end position="713"/>
    </location>
</feature>
<dbReference type="Proteomes" id="UP001632038">
    <property type="component" value="Unassembled WGS sequence"/>
</dbReference>
<dbReference type="Pfam" id="PF21530">
    <property type="entry name" value="Pif1_2B_dom"/>
    <property type="match status" value="1"/>
</dbReference>
<feature type="compositionally biased region" description="Polar residues" evidence="6">
    <location>
        <begin position="1088"/>
        <end position="1105"/>
    </location>
</feature>
<dbReference type="EMBL" id="JAVIJP010000039">
    <property type="protein sequence ID" value="KAL3627482.1"/>
    <property type="molecule type" value="Genomic_DNA"/>
</dbReference>
<evidence type="ECO:0000313" key="9">
    <source>
        <dbReference type="EMBL" id="KAL3627482.1"/>
    </source>
</evidence>
<dbReference type="SUPFAM" id="SSF50249">
    <property type="entry name" value="Nucleic acid-binding proteins"/>
    <property type="match status" value="1"/>
</dbReference>